<dbReference type="Pfam" id="PF08860">
    <property type="entry name" value="DUF1827"/>
    <property type="match status" value="1"/>
</dbReference>
<keyword evidence="1" id="KW-0413">Isomerase</keyword>
<sequence>MKLVNVTNSYKQLVNKQLENTDAYFVKVYSAGNTTVVYSEATKHAEILIVNKKRAVRKTEINEILAYFLKRIPKEKYKKEDISIIELKDVTEISIPVTSSLVEQ</sequence>
<dbReference type="GO" id="GO:0016853">
    <property type="term" value="F:isomerase activity"/>
    <property type="evidence" value="ECO:0007669"/>
    <property type="project" value="UniProtKB-KW"/>
</dbReference>
<reference evidence="2" key="1">
    <citation type="submission" date="2016-09" db="EMBL/GenBank/DDBJ databases">
        <authorList>
            <person name="Gulvik C.A."/>
        </authorList>
    </citation>
    <scope>NUCLEOTIDE SEQUENCE [LARGE SCALE GENOMIC DNA]</scope>
    <source>
        <strain evidence="2">LMG 8895</strain>
    </source>
</reference>
<protein>
    <submittedName>
        <fullName evidence="1">Ribose-5-phosphate isomerase</fullName>
    </submittedName>
</protein>
<keyword evidence="2" id="KW-1185">Reference proteome</keyword>
<dbReference type="OrthoDB" id="2308827at2"/>
<proteinExistence type="predicted"/>
<dbReference type="InterPro" id="IPR038226">
    <property type="entry name" value="LMG18311-like_sf"/>
</dbReference>
<comment type="caution">
    <text evidence="1">The sequence shown here is derived from an EMBL/GenBank/DDBJ whole genome shotgun (WGS) entry which is preliminary data.</text>
</comment>
<dbReference type="AlphaFoldDB" id="A0A1E5GJN7"/>
<dbReference type="EMBL" id="MIJY01000023">
    <property type="protein sequence ID" value="OEG12899.1"/>
    <property type="molecule type" value="Genomic_DNA"/>
</dbReference>
<dbReference type="RefSeq" id="WP_069663600.1">
    <property type="nucleotide sequence ID" value="NZ_JBHUJJ010000001.1"/>
</dbReference>
<dbReference type="Proteomes" id="UP000095094">
    <property type="component" value="Unassembled WGS sequence"/>
</dbReference>
<evidence type="ECO:0000313" key="1">
    <source>
        <dbReference type="EMBL" id="OEG12899.1"/>
    </source>
</evidence>
<accession>A0A1E5GJN7</accession>
<gene>
    <name evidence="1" type="ORF">BCR25_05250</name>
</gene>
<evidence type="ECO:0000313" key="2">
    <source>
        <dbReference type="Proteomes" id="UP000095094"/>
    </source>
</evidence>
<dbReference type="Gene3D" id="3.40.1720.10">
    <property type="entry name" value="Streptococcus thermophilus LMG 18311 protein like"/>
    <property type="match status" value="1"/>
</dbReference>
<name>A0A1E5GJN7_9ENTE</name>
<organism evidence="1 2">
    <name type="scientific">Enterococcus termitis</name>
    <dbReference type="NCBI Taxonomy" id="332950"/>
    <lineage>
        <taxon>Bacteria</taxon>
        <taxon>Bacillati</taxon>
        <taxon>Bacillota</taxon>
        <taxon>Bacilli</taxon>
        <taxon>Lactobacillales</taxon>
        <taxon>Enterococcaceae</taxon>
        <taxon>Enterococcus</taxon>
    </lineage>
</organism>
<dbReference type="InterPro" id="IPR014959">
    <property type="entry name" value="DUF1827"/>
</dbReference>